<dbReference type="RefSeq" id="WP_182311373.1">
    <property type="nucleotide sequence ID" value="NZ_BAAATA010000006.1"/>
</dbReference>
<proteinExistence type="predicted"/>
<dbReference type="EMBL" id="BAAATA010000006">
    <property type="protein sequence ID" value="GAA2480455.1"/>
    <property type="molecule type" value="Genomic_DNA"/>
</dbReference>
<sequence length="179" mass="18594">MPLHVPVAPASALHSVRTALGSSAGAPEHALPVHVLHLGTARGGLPHAERTGWQFLVRDGERVVAAETVRSADGWAFSHVSEGPFVSSTVRALRQAEALAGQYEPRVLSVPGLYMVALWLHSDAAGDDTAPGEADLLVPLAPAPPGIAAHRPHRVADLIPVLSLRFAPAPSGPLLTTPA</sequence>
<evidence type="ECO:0000313" key="2">
    <source>
        <dbReference type="Proteomes" id="UP001501358"/>
    </source>
</evidence>
<name>A0ABN3LA00_9ACTN</name>
<comment type="caution">
    <text evidence="1">The sequence shown here is derived from an EMBL/GenBank/DDBJ whole genome shotgun (WGS) entry which is preliminary data.</text>
</comment>
<accession>A0ABN3LA00</accession>
<protein>
    <recommendedName>
        <fullName evidence="3">Secreted protein</fullName>
    </recommendedName>
</protein>
<evidence type="ECO:0000313" key="1">
    <source>
        <dbReference type="EMBL" id="GAA2480455.1"/>
    </source>
</evidence>
<reference evidence="1 2" key="1">
    <citation type="journal article" date="2019" name="Int. J. Syst. Evol. Microbiol.">
        <title>The Global Catalogue of Microorganisms (GCM) 10K type strain sequencing project: providing services to taxonomists for standard genome sequencing and annotation.</title>
        <authorList>
            <consortium name="The Broad Institute Genomics Platform"/>
            <consortium name="The Broad Institute Genome Sequencing Center for Infectious Disease"/>
            <person name="Wu L."/>
            <person name="Ma J."/>
        </authorList>
    </citation>
    <scope>NUCLEOTIDE SEQUENCE [LARGE SCALE GENOMIC DNA]</scope>
    <source>
        <strain evidence="1 2">JCM 6307</strain>
    </source>
</reference>
<keyword evidence="2" id="KW-1185">Reference proteome</keyword>
<dbReference type="Proteomes" id="UP001501358">
    <property type="component" value="Unassembled WGS sequence"/>
</dbReference>
<evidence type="ECO:0008006" key="3">
    <source>
        <dbReference type="Google" id="ProtNLM"/>
    </source>
</evidence>
<organism evidence="1 2">
    <name type="scientific">Streptomyces thermolineatus</name>
    <dbReference type="NCBI Taxonomy" id="44033"/>
    <lineage>
        <taxon>Bacteria</taxon>
        <taxon>Bacillati</taxon>
        <taxon>Actinomycetota</taxon>
        <taxon>Actinomycetes</taxon>
        <taxon>Kitasatosporales</taxon>
        <taxon>Streptomycetaceae</taxon>
        <taxon>Streptomyces</taxon>
    </lineage>
</organism>
<gene>
    <name evidence="1" type="ORF">GCM10010406_15880</name>
</gene>